<dbReference type="InterPro" id="IPR027417">
    <property type="entry name" value="P-loop_NTPase"/>
</dbReference>
<name>A0A8E2F690_9PEZI</name>
<dbReference type="GO" id="GO:0016020">
    <property type="term" value="C:membrane"/>
    <property type="evidence" value="ECO:0007669"/>
    <property type="project" value="UniProtKB-SubCell"/>
</dbReference>
<evidence type="ECO:0000256" key="4">
    <source>
        <dbReference type="ARBA" id="ARBA00022737"/>
    </source>
</evidence>
<reference evidence="10 11" key="1">
    <citation type="journal article" date="2016" name="Nat. Commun.">
        <title>Ectomycorrhizal ecology is imprinted in the genome of the dominant symbiotic fungus Cenococcum geophilum.</title>
        <authorList>
            <consortium name="DOE Joint Genome Institute"/>
            <person name="Peter M."/>
            <person name="Kohler A."/>
            <person name="Ohm R.A."/>
            <person name="Kuo A."/>
            <person name="Krutzmann J."/>
            <person name="Morin E."/>
            <person name="Arend M."/>
            <person name="Barry K.W."/>
            <person name="Binder M."/>
            <person name="Choi C."/>
            <person name="Clum A."/>
            <person name="Copeland A."/>
            <person name="Grisel N."/>
            <person name="Haridas S."/>
            <person name="Kipfer T."/>
            <person name="LaButti K."/>
            <person name="Lindquist E."/>
            <person name="Lipzen A."/>
            <person name="Maire R."/>
            <person name="Meier B."/>
            <person name="Mihaltcheva S."/>
            <person name="Molinier V."/>
            <person name="Murat C."/>
            <person name="Poggeler S."/>
            <person name="Quandt C.A."/>
            <person name="Sperisen C."/>
            <person name="Tritt A."/>
            <person name="Tisserant E."/>
            <person name="Crous P.W."/>
            <person name="Henrissat B."/>
            <person name="Nehls U."/>
            <person name="Egli S."/>
            <person name="Spatafora J.W."/>
            <person name="Grigoriev I.V."/>
            <person name="Martin F.M."/>
        </authorList>
    </citation>
    <scope>NUCLEOTIDE SEQUENCE [LARGE SCALE GENOMIC DNA]</scope>
    <source>
        <strain evidence="10 11">CBS 207.34</strain>
    </source>
</reference>
<organism evidence="10 11">
    <name type="scientific">Glonium stellatum</name>
    <dbReference type="NCBI Taxonomy" id="574774"/>
    <lineage>
        <taxon>Eukaryota</taxon>
        <taxon>Fungi</taxon>
        <taxon>Dikarya</taxon>
        <taxon>Ascomycota</taxon>
        <taxon>Pezizomycotina</taxon>
        <taxon>Dothideomycetes</taxon>
        <taxon>Pleosporomycetidae</taxon>
        <taxon>Gloniales</taxon>
        <taxon>Gloniaceae</taxon>
        <taxon>Glonium</taxon>
    </lineage>
</organism>
<dbReference type="Gene3D" id="3.40.50.1820">
    <property type="entry name" value="alpha/beta hydrolase"/>
    <property type="match status" value="1"/>
</dbReference>
<evidence type="ECO:0000256" key="8">
    <source>
        <dbReference type="SAM" id="MobiDB-lite"/>
    </source>
</evidence>
<evidence type="ECO:0000256" key="5">
    <source>
        <dbReference type="ARBA" id="ARBA00022824"/>
    </source>
</evidence>
<dbReference type="OrthoDB" id="5086500at2759"/>
<keyword evidence="5" id="KW-0256">Endoplasmic reticulum</keyword>
<dbReference type="PANTHER" id="PTHR48182:SF2">
    <property type="entry name" value="PROTEIN SERAC1"/>
    <property type="match status" value="1"/>
</dbReference>
<comment type="subcellular location">
    <subcellularLocation>
        <location evidence="2">Endoplasmic reticulum</location>
    </subcellularLocation>
    <subcellularLocation>
        <location evidence="3">Membrane</location>
    </subcellularLocation>
    <subcellularLocation>
        <location evidence="1">Mitochondrion</location>
    </subcellularLocation>
</comment>
<accession>A0A8E2F690</accession>
<dbReference type="EMBL" id="KV749094">
    <property type="protein sequence ID" value="OCL11199.1"/>
    <property type="molecule type" value="Genomic_DNA"/>
</dbReference>
<keyword evidence="7" id="KW-0472">Membrane</keyword>
<evidence type="ECO:0000256" key="3">
    <source>
        <dbReference type="ARBA" id="ARBA00004370"/>
    </source>
</evidence>
<keyword evidence="11" id="KW-1185">Reference proteome</keyword>
<dbReference type="InterPro" id="IPR029058">
    <property type="entry name" value="AB_hydrolase_fold"/>
</dbReference>
<dbReference type="Proteomes" id="UP000250140">
    <property type="component" value="Unassembled WGS sequence"/>
</dbReference>
<dbReference type="InterPro" id="IPR052374">
    <property type="entry name" value="SERAC1"/>
</dbReference>
<dbReference type="PANTHER" id="PTHR48182">
    <property type="entry name" value="PROTEIN SERAC1"/>
    <property type="match status" value="1"/>
</dbReference>
<dbReference type="InterPro" id="IPR007111">
    <property type="entry name" value="NACHT_NTPase"/>
</dbReference>
<feature type="region of interest" description="Disordered" evidence="8">
    <location>
        <begin position="1"/>
        <end position="22"/>
    </location>
</feature>
<protein>
    <recommendedName>
        <fullName evidence="9">NACHT domain-containing protein</fullName>
    </recommendedName>
</protein>
<dbReference type="Gene3D" id="3.40.50.300">
    <property type="entry name" value="P-loop containing nucleotide triphosphate hydrolases"/>
    <property type="match status" value="1"/>
</dbReference>
<evidence type="ECO:0000259" key="9">
    <source>
        <dbReference type="PROSITE" id="PS50837"/>
    </source>
</evidence>
<keyword evidence="6" id="KW-0496">Mitochondrion</keyword>
<dbReference type="SUPFAM" id="SSF52540">
    <property type="entry name" value="P-loop containing nucleoside triphosphate hydrolases"/>
    <property type="match status" value="1"/>
</dbReference>
<gene>
    <name evidence="10" type="ORF">AOQ84DRAFT_437835</name>
</gene>
<dbReference type="InterPro" id="IPR056884">
    <property type="entry name" value="NPHP3-like_N"/>
</dbReference>
<dbReference type="GO" id="GO:0005783">
    <property type="term" value="C:endoplasmic reticulum"/>
    <property type="evidence" value="ECO:0007669"/>
    <property type="project" value="UniProtKB-SubCell"/>
</dbReference>
<evidence type="ECO:0000313" key="11">
    <source>
        <dbReference type="Proteomes" id="UP000250140"/>
    </source>
</evidence>
<dbReference type="AlphaFoldDB" id="A0A8E2F690"/>
<keyword evidence="4" id="KW-0677">Repeat</keyword>
<dbReference type="GO" id="GO:0005739">
    <property type="term" value="C:mitochondrion"/>
    <property type="evidence" value="ECO:0007669"/>
    <property type="project" value="UniProtKB-SubCell"/>
</dbReference>
<dbReference type="SUPFAM" id="SSF53474">
    <property type="entry name" value="alpha/beta-Hydrolases"/>
    <property type="match status" value="1"/>
</dbReference>
<dbReference type="Pfam" id="PF24883">
    <property type="entry name" value="NPHP3_N"/>
    <property type="match status" value="1"/>
</dbReference>
<proteinExistence type="predicted"/>
<evidence type="ECO:0000256" key="7">
    <source>
        <dbReference type="ARBA" id="ARBA00023136"/>
    </source>
</evidence>
<evidence type="ECO:0000256" key="1">
    <source>
        <dbReference type="ARBA" id="ARBA00004173"/>
    </source>
</evidence>
<evidence type="ECO:0000256" key="2">
    <source>
        <dbReference type="ARBA" id="ARBA00004240"/>
    </source>
</evidence>
<evidence type="ECO:0000313" key="10">
    <source>
        <dbReference type="EMBL" id="OCL11199.1"/>
    </source>
</evidence>
<dbReference type="PROSITE" id="PS50837">
    <property type="entry name" value="NACHT"/>
    <property type="match status" value="1"/>
</dbReference>
<feature type="domain" description="NACHT" evidence="9">
    <location>
        <begin position="373"/>
        <end position="534"/>
    </location>
</feature>
<sequence length="616" mass="70696">MSKFLGKFSRTGTDRRSIASSDAVTLVEPQVEPAKQAREDEPEVETELHGLFQLYPLKRAGIVEQISTSLDIIAIHGLNGDPYRTWTDGGHFWLQDFLPSAFPEARIFTYGYNSGVAFTGSASKVDDYARTLLERLRAKRREFDPNVKRPILFICHSLGGIVFKKAMVIAHERSERYSAISKDTYGVMFMGTPHRGSDMAFWGTVFGKMADVLTLGSIRTQLLQDLQLKSTCLGDICTQFLERAQSLRIFTFYERLRIKGMPKLVVDEHSAVMQHPNEVPIPIEADHRSMCRFSTNTSEKYQLVLDCLRELVEDSMEEKQPYDTPARAEFLRSLKRLEPEEILRKLSRPSPGTCTWITETTNFKDWRNLVMHKLLWIWGVPGVGKTTAARYLLENIRRWLQRRGTAILNQSVVAFFFCDSKDWLRNNHHELVCSLLYQILSQNQENFRYLDETDLQDFVSRIKDDPVNSTERGSEYLWKIFHTILQRSKGTSFWIIIDALDELEPDSRTVVLRQMSLAIDQDLGQRIKLLFSDRVSPKARHFSSKALSLEMEARGNVADDVRRFISDQVENLCNEGTIDWRYQTQIEDTLSQLSEGNFLHASLACTNFRSGVQGGA</sequence>
<evidence type="ECO:0000256" key="6">
    <source>
        <dbReference type="ARBA" id="ARBA00023128"/>
    </source>
</evidence>